<sequence length="112" mass="11897">MNLGGYMGSNYLYTGNRGLNTIITGVILAIVIAIGVGALYFSMSEAQANFKVNSITLSDSKVTENQAVSVEVEVANTGGAKGSYEVELTLNGESYDSETVEVKSKKTEVVEF</sequence>
<organism evidence="2 3">
    <name type="scientific">candidate division MSBL1 archaeon SCGC-AAA259O05</name>
    <dbReference type="NCBI Taxonomy" id="1698271"/>
    <lineage>
        <taxon>Archaea</taxon>
        <taxon>Methanobacteriati</taxon>
        <taxon>Methanobacteriota</taxon>
        <taxon>candidate division MSBL1</taxon>
    </lineage>
</organism>
<dbReference type="EMBL" id="LHXV01000074">
    <property type="protein sequence ID" value="KXA99675.1"/>
    <property type="molecule type" value="Genomic_DNA"/>
</dbReference>
<dbReference type="AlphaFoldDB" id="A0A133UZQ4"/>
<gene>
    <name evidence="2" type="ORF">AKJ41_05055</name>
</gene>
<keyword evidence="1" id="KW-1133">Transmembrane helix</keyword>
<evidence type="ECO:0008006" key="4">
    <source>
        <dbReference type="Google" id="ProtNLM"/>
    </source>
</evidence>
<name>A0A133UZQ4_9EURY</name>
<accession>A0A133UZQ4</accession>
<feature type="transmembrane region" description="Helical" evidence="1">
    <location>
        <begin position="20"/>
        <end position="41"/>
    </location>
</feature>
<keyword evidence="3" id="KW-1185">Reference proteome</keyword>
<dbReference type="Proteomes" id="UP000070344">
    <property type="component" value="Unassembled WGS sequence"/>
</dbReference>
<evidence type="ECO:0000256" key="1">
    <source>
        <dbReference type="SAM" id="Phobius"/>
    </source>
</evidence>
<keyword evidence="1" id="KW-0812">Transmembrane</keyword>
<keyword evidence="1" id="KW-0472">Membrane</keyword>
<protein>
    <recommendedName>
        <fullName evidence="4">CARDB domain-containing protein</fullName>
    </recommendedName>
</protein>
<dbReference type="InterPro" id="IPR013783">
    <property type="entry name" value="Ig-like_fold"/>
</dbReference>
<evidence type="ECO:0000313" key="3">
    <source>
        <dbReference type="Proteomes" id="UP000070344"/>
    </source>
</evidence>
<comment type="caution">
    <text evidence="2">The sequence shown here is derived from an EMBL/GenBank/DDBJ whole genome shotgun (WGS) entry which is preliminary data.</text>
</comment>
<evidence type="ECO:0000313" key="2">
    <source>
        <dbReference type="EMBL" id="KXA99675.1"/>
    </source>
</evidence>
<proteinExistence type="predicted"/>
<dbReference type="Gene3D" id="2.60.40.10">
    <property type="entry name" value="Immunoglobulins"/>
    <property type="match status" value="1"/>
</dbReference>
<reference evidence="2 3" key="1">
    <citation type="journal article" date="2016" name="Sci. Rep.">
        <title>Metabolic traits of an uncultured archaeal lineage -MSBL1- from brine pools of the Red Sea.</title>
        <authorList>
            <person name="Mwirichia R."/>
            <person name="Alam I."/>
            <person name="Rashid M."/>
            <person name="Vinu M."/>
            <person name="Ba-Alawi W."/>
            <person name="Anthony Kamau A."/>
            <person name="Kamanda Ngugi D."/>
            <person name="Goker M."/>
            <person name="Klenk H.P."/>
            <person name="Bajic V."/>
            <person name="Stingl U."/>
        </authorList>
    </citation>
    <scope>NUCLEOTIDE SEQUENCE [LARGE SCALE GENOMIC DNA]</scope>
    <source>
        <strain evidence="2">SCGC-AAA259O05</strain>
    </source>
</reference>